<dbReference type="GO" id="GO:0015369">
    <property type="term" value="F:calcium:proton antiporter activity"/>
    <property type="evidence" value="ECO:0007669"/>
    <property type="project" value="UniProtKB-ARBA"/>
</dbReference>
<gene>
    <name evidence="10" type="ORF">MVEN_00975000</name>
</gene>
<dbReference type="PANTHER" id="PTHR31503">
    <property type="entry name" value="VACUOLAR CALCIUM ION TRANSPORTER"/>
    <property type="match status" value="1"/>
</dbReference>
<accession>A0A8H6YDC1</accession>
<dbReference type="Proteomes" id="UP000620124">
    <property type="component" value="Unassembled WGS sequence"/>
</dbReference>
<dbReference type="Pfam" id="PF01699">
    <property type="entry name" value="Na_Ca_ex"/>
    <property type="match status" value="2"/>
</dbReference>
<evidence type="ECO:0000256" key="8">
    <source>
        <dbReference type="SAM" id="Phobius"/>
    </source>
</evidence>
<dbReference type="OrthoDB" id="3040704at2759"/>
<dbReference type="AlphaFoldDB" id="A0A8H6YDC1"/>
<name>A0A8H6YDC1_9AGAR</name>
<organism evidence="10 11">
    <name type="scientific">Mycena venus</name>
    <dbReference type="NCBI Taxonomy" id="2733690"/>
    <lineage>
        <taxon>Eukaryota</taxon>
        <taxon>Fungi</taxon>
        <taxon>Dikarya</taxon>
        <taxon>Basidiomycota</taxon>
        <taxon>Agaricomycotina</taxon>
        <taxon>Agaricomycetes</taxon>
        <taxon>Agaricomycetidae</taxon>
        <taxon>Agaricales</taxon>
        <taxon>Marasmiineae</taxon>
        <taxon>Mycenaceae</taxon>
        <taxon>Mycena</taxon>
    </lineage>
</organism>
<evidence type="ECO:0000256" key="1">
    <source>
        <dbReference type="ARBA" id="ARBA00004127"/>
    </source>
</evidence>
<comment type="subcellular location">
    <subcellularLocation>
        <location evidence="1">Endomembrane system</location>
        <topology evidence="1">Multi-pass membrane protein</topology>
    </subcellularLocation>
</comment>
<reference evidence="10" key="1">
    <citation type="submission" date="2020-05" db="EMBL/GenBank/DDBJ databases">
        <title>Mycena genomes resolve the evolution of fungal bioluminescence.</title>
        <authorList>
            <person name="Tsai I.J."/>
        </authorList>
    </citation>
    <scope>NUCLEOTIDE SEQUENCE</scope>
    <source>
        <strain evidence="10">CCC161011</strain>
    </source>
</reference>
<keyword evidence="6" id="KW-0406">Ion transport</keyword>
<evidence type="ECO:0000256" key="7">
    <source>
        <dbReference type="ARBA" id="ARBA00023136"/>
    </source>
</evidence>
<dbReference type="Gene3D" id="1.20.1420.30">
    <property type="entry name" value="NCX, central ion-binding region"/>
    <property type="match status" value="1"/>
</dbReference>
<feature type="transmembrane region" description="Helical" evidence="8">
    <location>
        <begin position="431"/>
        <end position="455"/>
    </location>
</feature>
<dbReference type="InterPro" id="IPR004837">
    <property type="entry name" value="NaCa_Exmemb"/>
</dbReference>
<keyword evidence="11" id="KW-1185">Reference proteome</keyword>
<keyword evidence="4 8" id="KW-0812">Transmembrane</keyword>
<dbReference type="GO" id="GO:0012505">
    <property type="term" value="C:endomembrane system"/>
    <property type="evidence" value="ECO:0007669"/>
    <property type="project" value="UniProtKB-SubCell"/>
</dbReference>
<evidence type="ECO:0000256" key="3">
    <source>
        <dbReference type="ARBA" id="ARBA00022448"/>
    </source>
</evidence>
<evidence type="ECO:0000313" key="10">
    <source>
        <dbReference type="EMBL" id="KAF7356422.1"/>
    </source>
</evidence>
<feature type="transmembrane region" description="Helical" evidence="8">
    <location>
        <begin position="360"/>
        <end position="382"/>
    </location>
</feature>
<feature type="transmembrane region" description="Helical" evidence="8">
    <location>
        <begin position="490"/>
        <end position="510"/>
    </location>
</feature>
<dbReference type="InterPro" id="IPR044880">
    <property type="entry name" value="NCX_ion-bd_dom_sf"/>
</dbReference>
<dbReference type="GO" id="GO:0006874">
    <property type="term" value="P:intracellular calcium ion homeostasis"/>
    <property type="evidence" value="ECO:0007669"/>
    <property type="project" value="TreeGrafter"/>
</dbReference>
<dbReference type="PANTHER" id="PTHR31503:SF20">
    <property type="entry name" value="CA(2+)_H(+) EXCHANGER, PUTATIVE (EUROFUNG)-RELATED"/>
    <property type="match status" value="1"/>
</dbReference>
<dbReference type="EMBL" id="JACAZI010000007">
    <property type="protein sequence ID" value="KAF7356422.1"/>
    <property type="molecule type" value="Genomic_DNA"/>
</dbReference>
<comment type="similarity">
    <text evidence="2">Belongs to the Ca(2+):cation antiporter (CaCA) (TC 2.A.19) family.</text>
</comment>
<evidence type="ECO:0000256" key="2">
    <source>
        <dbReference type="ARBA" id="ARBA00008170"/>
    </source>
</evidence>
<evidence type="ECO:0000259" key="9">
    <source>
        <dbReference type="Pfam" id="PF01699"/>
    </source>
</evidence>
<feature type="domain" description="Sodium/calcium exchanger membrane region" evidence="9">
    <location>
        <begin position="131"/>
        <end position="307"/>
    </location>
</feature>
<feature type="transmembrane region" description="Helical" evidence="8">
    <location>
        <begin position="289"/>
        <end position="308"/>
    </location>
</feature>
<sequence>MAPNNFNEAAIPPAAAAAQCGSNEATDPAIPAHEQLVVGDGGHSALRLTRSPSLSESETSTLRNPTSLSQIFTATATSLFTPERPVGKAPSVGRSLRNLLLQRENILLICIPTTFVLRFATETTSTTTSTLFASAFLGLLPTARIFKVAMEDLTLRVSPHAGTFIRVFTGNIIELISGVIALRQCQLEVLQASIVGSILINILLVLGVACILGGIKFAGQGYSTNHAHRTSHMLMLGTFATLLFSYFFIFFKLSVLCTNWVRTDIFILASLFGKSDIEETKISNLRISRGGAVLLLFCYFHFGVYQLYTHAFTFEDSSHSTGYPLQDFHHENRHSAGQRAIPDLESGAEVEKESEPLMSIILLLVASLGACTLIYMLSDFLVSALSDITAHTPLKEGWVGLILIPLAGTFSRRDVFEAAAYSMKNKLNSSLALSLGSSVNISLFIQPLLILLAWMMNKNLTLLYDPFETLALFLSVLFVNFTLLPGQSDWLSGFSLIAIYTLIAMSFWFYTSPRAFSSLILAC</sequence>
<feature type="transmembrane region" description="Helical" evidence="8">
    <location>
        <begin position="467"/>
        <end position="484"/>
    </location>
</feature>
<keyword evidence="3" id="KW-0813">Transport</keyword>
<keyword evidence="7 8" id="KW-0472">Membrane</keyword>
<feature type="transmembrane region" description="Helical" evidence="8">
    <location>
        <begin position="189"/>
        <end position="212"/>
    </location>
</feature>
<comment type="caution">
    <text evidence="10">The sequence shown here is derived from an EMBL/GenBank/DDBJ whole genome shotgun (WGS) entry which is preliminary data.</text>
</comment>
<proteinExistence type="inferred from homology"/>
<evidence type="ECO:0000256" key="4">
    <source>
        <dbReference type="ARBA" id="ARBA00022692"/>
    </source>
</evidence>
<feature type="transmembrane region" description="Helical" evidence="8">
    <location>
        <begin position="233"/>
        <end position="253"/>
    </location>
</feature>
<dbReference type="InterPro" id="IPR004713">
    <property type="entry name" value="CaH_exchang"/>
</dbReference>
<evidence type="ECO:0000256" key="6">
    <source>
        <dbReference type="ARBA" id="ARBA00023065"/>
    </source>
</evidence>
<keyword evidence="5 8" id="KW-1133">Transmembrane helix</keyword>
<feature type="domain" description="Sodium/calcium exchanger membrane region" evidence="9">
    <location>
        <begin position="364"/>
        <end position="507"/>
    </location>
</feature>
<protein>
    <submittedName>
        <fullName evidence="10">Sodium/calcium exchanger protein-domain-containing protein</fullName>
    </submittedName>
</protein>
<evidence type="ECO:0000256" key="5">
    <source>
        <dbReference type="ARBA" id="ARBA00022989"/>
    </source>
</evidence>
<dbReference type="GO" id="GO:0000329">
    <property type="term" value="C:fungal-type vacuole membrane"/>
    <property type="evidence" value="ECO:0007669"/>
    <property type="project" value="TreeGrafter"/>
</dbReference>
<evidence type="ECO:0000313" key="11">
    <source>
        <dbReference type="Proteomes" id="UP000620124"/>
    </source>
</evidence>